<dbReference type="Proteomes" id="UP000320404">
    <property type="component" value="Unassembled WGS sequence"/>
</dbReference>
<organism evidence="3 4">
    <name type="scientific">OM182 bacterium</name>
    <dbReference type="NCBI Taxonomy" id="2510334"/>
    <lineage>
        <taxon>Bacteria</taxon>
        <taxon>Pseudomonadati</taxon>
        <taxon>Pseudomonadota</taxon>
        <taxon>Gammaproteobacteria</taxon>
        <taxon>OMG group</taxon>
        <taxon>OM182 clade</taxon>
    </lineage>
</organism>
<accession>A0A520S1L9</accession>
<evidence type="ECO:0000313" key="3">
    <source>
        <dbReference type="EMBL" id="RZO76356.1"/>
    </source>
</evidence>
<name>A0A520S1L9_9GAMM</name>
<comment type="caution">
    <text evidence="3">The sequence shown here is derived from an EMBL/GenBank/DDBJ whole genome shotgun (WGS) entry which is preliminary data.</text>
</comment>
<dbReference type="AlphaFoldDB" id="A0A520S1L9"/>
<dbReference type="SUPFAM" id="SSF109604">
    <property type="entry name" value="HD-domain/PDEase-like"/>
    <property type="match status" value="1"/>
</dbReference>
<dbReference type="Gene3D" id="1.10.3210.10">
    <property type="entry name" value="Hypothetical protein af1432"/>
    <property type="match status" value="1"/>
</dbReference>
<dbReference type="PROSITE" id="PS51831">
    <property type="entry name" value="HD"/>
    <property type="match status" value="1"/>
</dbReference>
<dbReference type="InterPro" id="IPR006674">
    <property type="entry name" value="HD_domain"/>
</dbReference>
<feature type="domain" description="HD" evidence="2">
    <location>
        <begin position="57"/>
        <end position="162"/>
    </location>
</feature>
<dbReference type="SMART" id="SM00471">
    <property type="entry name" value="HDc"/>
    <property type="match status" value="1"/>
</dbReference>
<sequence length="234" mass="25138">MKGIAFVGKIWRILTVAGLTFSQALAQETKSGIPLDEPWKETVYEFAANNLQHTAWGLEHSERDYQLARVLAAGDGLEIDEDVLFAAAFLHDMAAFEPYAVAGEDHSNTGADEAGTILEPAGFPMNKLPSVQGAIRAHMYYAEVPAEPVAQVLHDADTLNFLGAIGVTRIISLTTREGLAKDLPAAVATLENFSRQLPASLVTATAKAMAADRVQEMESFLAALRNQSADGRAL</sequence>
<protein>
    <submittedName>
        <fullName evidence="3">HD domain-containing protein</fullName>
    </submittedName>
</protein>
<gene>
    <name evidence="3" type="ORF">EVA69_03090</name>
</gene>
<feature type="signal peptide" evidence="1">
    <location>
        <begin position="1"/>
        <end position="26"/>
    </location>
</feature>
<keyword evidence="1" id="KW-0732">Signal</keyword>
<dbReference type="InterPro" id="IPR003607">
    <property type="entry name" value="HD/PDEase_dom"/>
</dbReference>
<dbReference type="Pfam" id="PF01966">
    <property type="entry name" value="HD"/>
    <property type="match status" value="1"/>
</dbReference>
<evidence type="ECO:0000313" key="4">
    <source>
        <dbReference type="Proteomes" id="UP000320404"/>
    </source>
</evidence>
<dbReference type="PANTHER" id="PTHR33594">
    <property type="entry name" value="SUPERFAMILY HYDROLASE, PUTATIVE (AFU_ORTHOLOGUE AFUA_1G03035)-RELATED"/>
    <property type="match status" value="1"/>
</dbReference>
<evidence type="ECO:0000259" key="2">
    <source>
        <dbReference type="PROSITE" id="PS51831"/>
    </source>
</evidence>
<dbReference type="EMBL" id="SHAH01000033">
    <property type="protein sequence ID" value="RZO76356.1"/>
    <property type="molecule type" value="Genomic_DNA"/>
</dbReference>
<proteinExistence type="predicted"/>
<reference evidence="3 4" key="1">
    <citation type="submission" date="2019-02" db="EMBL/GenBank/DDBJ databases">
        <title>Prokaryotic population dynamics and viral predation in marine succession experiment using metagenomics: the confinement effect.</title>
        <authorList>
            <person name="Haro-Moreno J.M."/>
            <person name="Rodriguez-Valera F."/>
            <person name="Lopez-Perez M."/>
        </authorList>
    </citation>
    <scope>NUCLEOTIDE SEQUENCE [LARGE SCALE GENOMIC DNA]</scope>
    <source>
        <strain evidence="3">MED-G158</strain>
    </source>
</reference>
<evidence type="ECO:0000256" key="1">
    <source>
        <dbReference type="SAM" id="SignalP"/>
    </source>
</evidence>
<feature type="chain" id="PRO_5022128950" evidence="1">
    <location>
        <begin position="27"/>
        <end position="234"/>
    </location>
</feature>
<dbReference type="PANTHER" id="PTHR33594:SF1">
    <property type="entry name" value="HD_PDEASE DOMAIN-CONTAINING PROTEIN"/>
    <property type="match status" value="1"/>
</dbReference>